<dbReference type="OrthoDB" id="62952at2759"/>
<keyword evidence="3" id="KW-1185">Reference proteome</keyword>
<proteinExistence type="predicted"/>
<protein>
    <recommendedName>
        <fullName evidence="1">2EXR domain-containing protein</fullName>
    </recommendedName>
</protein>
<accession>N1QDG9</accession>
<evidence type="ECO:0000313" key="3">
    <source>
        <dbReference type="Proteomes" id="UP000016931"/>
    </source>
</evidence>
<dbReference type="HOGENOM" id="CLU_1435249_0_0_1"/>
<dbReference type="Pfam" id="PF20150">
    <property type="entry name" value="2EXR"/>
    <property type="match status" value="1"/>
</dbReference>
<gene>
    <name evidence="2" type="ORF">SEPMUDRAFT_151464</name>
</gene>
<dbReference type="InterPro" id="IPR045518">
    <property type="entry name" value="2EXR"/>
</dbReference>
<dbReference type="Proteomes" id="UP000016931">
    <property type="component" value="Unassembled WGS sequence"/>
</dbReference>
<dbReference type="EMBL" id="KB456269">
    <property type="protein sequence ID" value="EMF09441.1"/>
    <property type="molecule type" value="Genomic_DNA"/>
</dbReference>
<reference evidence="2 3" key="1">
    <citation type="journal article" date="2012" name="PLoS Pathog.">
        <title>Diverse lifestyles and strategies of plant pathogenesis encoded in the genomes of eighteen Dothideomycetes fungi.</title>
        <authorList>
            <person name="Ohm R.A."/>
            <person name="Feau N."/>
            <person name="Henrissat B."/>
            <person name="Schoch C.L."/>
            <person name="Horwitz B.A."/>
            <person name="Barry K.W."/>
            <person name="Condon B.J."/>
            <person name="Copeland A.C."/>
            <person name="Dhillon B."/>
            <person name="Glaser F."/>
            <person name="Hesse C.N."/>
            <person name="Kosti I."/>
            <person name="LaButti K."/>
            <person name="Lindquist E.A."/>
            <person name="Lucas S."/>
            <person name="Salamov A.A."/>
            <person name="Bradshaw R.E."/>
            <person name="Ciuffetti L."/>
            <person name="Hamelin R.C."/>
            <person name="Kema G.H.J."/>
            <person name="Lawrence C."/>
            <person name="Scott J.A."/>
            <person name="Spatafora J.W."/>
            <person name="Turgeon B.G."/>
            <person name="de Wit P.J.G.M."/>
            <person name="Zhong S."/>
            <person name="Goodwin S.B."/>
            <person name="Grigoriev I.V."/>
        </authorList>
    </citation>
    <scope>NUCLEOTIDE SEQUENCE [LARGE SCALE GENOMIC DNA]</scope>
    <source>
        <strain evidence="2 3">SO2202</strain>
    </source>
</reference>
<dbReference type="AlphaFoldDB" id="N1QDG9"/>
<dbReference type="PANTHER" id="PTHR42085:SF2">
    <property type="entry name" value="F-BOX DOMAIN-CONTAINING PROTEIN"/>
    <property type="match status" value="1"/>
</dbReference>
<dbReference type="PANTHER" id="PTHR42085">
    <property type="entry name" value="F-BOX DOMAIN-CONTAINING PROTEIN"/>
    <property type="match status" value="1"/>
</dbReference>
<dbReference type="RefSeq" id="XP_016757562.1">
    <property type="nucleotide sequence ID" value="XM_016906834.1"/>
</dbReference>
<dbReference type="InterPro" id="IPR038883">
    <property type="entry name" value="AN11006-like"/>
</dbReference>
<evidence type="ECO:0000259" key="1">
    <source>
        <dbReference type="Pfam" id="PF20150"/>
    </source>
</evidence>
<dbReference type="GeneID" id="27903971"/>
<sequence length="189" mass="21752">MVGFLDLPLELRNRIYEYDVPHNQVIPLSQVVDRVQSTNNDLLLEDHEPVFPQLPVYAGVSRQVRAEALSIYYGSNIFTANSMLDTSNFLQRLDSQSLTRIREIRATTCQHSAIKQLVKPKLEKLVTHSAMGLLSRNAAKVPLRTKRTGRGSSDGDFEMTWVSLAELHLWERDPRDIDMVRRVTWLSRY</sequence>
<name>N1QDG9_SPHMS</name>
<feature type="domain" description="2EXR" evidence="1">
    <location>
        <begin position="4"/>
        <end position="74"/>
    </location>
</feature>
<organism evidence="2 3">
    <name type="scientific">Sphaerulina musiva (strain SO2202)</name>
    <name type="common">Poplar stem canker fungus</name>
    <name type="synonym">Septoria musiva</name>
    <dbReference type="NCBI Taxonomy" id="692275"/>
    <lineage>
        <taxon>Eukaryota</taxon>
        <taxon>Fungi</taxon>
        <taxon>Dikarya</taxon>
        <taxon>Ascomycota</taxon>
        <taxon>Pezizomycotina</taxon>
        <taxon>Dothideomycetes</taxon>
        <taxon>Dothideomycetidae</taxon>
        <taxon>Mycosphaerellales</taxon>
        <taxon>Mycosphaerellaceae</taxon>
        <taxon>Sphaerulina</taxon>
    </lineage>
</organism>
<evidence type="ECO:0000313" key="2">
    <source>
        <dbReference type="EMBL" id="EMF09441.1"/>
    </source>
</evidence>
<dbReference type="OMA" id="GEASWCK"/>
<dbReference type="eggNOG" id="ENOG502RQGU">
    <property type="taxonomic scope" value="Eukaryota"/>
</dbReference>